<gene>
    <name evidence="5" type="ORF">INR99_16060</name>
</gene>
<dbReference type="GO" id="GO:0004803">
    <property type="term" value="F:transposase activity"/>
    <property type="evidence" value="ECO:0007669"/>
    <property type="project" value="InterPro"/>
</dbReference>
<dbReference type="InterPro" id="IPR001584">
    <property type="entry name" value="Integrase_cat-core"/>
</dbReference>
<dbReference type="InterPro" id="IPR001598">
    <property type="entry name" value="Transposase_IS30_CS"/>
</dbReference>
<dbReference type="EMBL" id="JADFUA010000014">
    <property type="protein sequence ID" value="MBE9610854.1"/>
    <property type="molecule type" value="Genomic_DNA"/>
</dbReference>
<dbReference type="PROSITE" id="PS50994">
    <property type="entry name" value="INTEGRASE"/>
    <property type="match status" value="1"/>
</dbReference>
<organism evidence="5 6">
    <name type="scientific">Chitinilyticum piscinae</name>
    <dbReference type="NCBI Taxonomy" id="2866724"/>
    <lineage>
        <taxon>Bacteria</taxon>
        <taxon>Pseudomonadati</taxon>
        <taxon>Pseudomonadota</taxon>
        <taxon>Betaproteobacteria</taxon>
        <taxon>Neisseriales</taxon>
        <taxon>Chitinibacteraceae</taxon>
        <taxon>Chitinilyticum</taxon>
    </lineage>
</organism>
<feature type="compositionally biased region" description="Basic and acidic residues" evidence="3">
    <location>
        <begin position="38"/>
        <end position="63"/>
    </location>
</feature>
<feature type="domain" description="Integrase catalytic" evidence="4">
    <location>
        <begin position="161"/>
        <end position="322"/>
    </location>
</feature>
<dbReference type="InterPro" id="IPR036397">
    <property type="entry name" value="RNaseH_sf"/>
</dbReference>
<dbReference type="Gene3D" id="3.30.420.10">
    <property type="entry name" value="Ribonuclease H-like superfamily/Ribonuclease H"/>
    <property type="match status" value="1"/>
</dbReference>
<dbReference type="PROSITE" id="PS01043">
    <property type="entry name" value="TRANSPOSASE_IS30"/>
    <property type="match status" value="1"/>
</dbReference>
<evidence type="ECO:0000259" key="4">
    <source>
        <dbReference type="PROSITE" id="PS50994"/>
    </source>
</evidence>
<evidence type="ECO:0000256" key="1">
    <source>
        <dbReference type="ARBA" id="ARBA00002190"/>
    </source>
</evidence>
<feature type="compositionally biased region" description="Basic and acidic residues" evidence="3">
    <location>
        <begin position="147"/>
        <end position="166"/>
    </location>
</feature>
<dbReference type="InterPro" id="IPR053392">
    <property type="entry name" value="Transposase_IS30-like"/>
</dbReference>
<protein>
    <submittedName>
        <fullName evidence="5">IS30 family transposase</fullName>
    </submittedName>
</protein>
<dbReference type="GO" id="GO:0015074">
    <property type="term" value="P:DNA integration"/>
    <property type="evidence" value="ECO:0007669"/>
    <property type="project" value="InterPro"/>
</dbReference>
<dbReference type="Proteomes" id="UP000604481">
    <property type="component" value="Unassembled WGS sequence"/>
</dbReference>
<proteinExistence type="inferred from homology"/>
<comment type="caution">
    <text evidence="5">The sequence shown here is derived from an EMBL/GenBank/DDBJ whole genome shotgun (WGS) entry which is preliminary data.</text>
</comment>
<dbReference type="PANTHER" id="PTHR10948:SF23">
    <property type="entry name" value="TRANSPOSASE INSI FOR INSERTION SEQUENCE ELEMENT IS30A-RELATED"/>
    <property type="match status" value="1"/>
</dbReference>
<keyword evidence="6" id="KW-1185">Reference proteome</keyword>
<feature type="region of interest" description="Disordered" evidence="3">
    <location>
        <begin position="37"/>
        <end position="63"/>
    </location>
</feature>
<evidence type="ECO:0000256" key="2">
    <source>
        <dbReference type="ARBA" id="ARBA00006363"/>
    </source>
</evidence>
<dbReference type="GO" id="GO:0006313">
    <property type="term" value="P:DNA transposition"/>
    <property type="evidence" value="ECO:0007669"/>
    <property type="project" value="InterPro"/>
</dbReference>
<evidence type="ECO:0000313" key="5">
    <source>
        <dbReference type="EMBL" id="MBE9610854.1"/>
    </source>
</evidence>
<evidence type="ECO:0000256" key="3">
    <source>
        <dbReference type="SAM" id="MobiDB-lite"/>
    </source>
</evidence>
<dbReference type="InterPro" id="IPR012337">
    <property type="entry name" value="RNaseH-like_sf"/>
</dbReference>
<comment type="similarity">
    <text evidence="2">Belongs to the transposase IS30 family.</text>
</comment>
<feature type="region of interest" description="Disordered" evidence="3">
    <location>
        <begin position="143"/>
        <end position="166"/>
    </location>
</feature>
<accession>A0A8J7KGY0</accession>
<dbReference type="PANTHER" id="PTHR10948">
    <property type="entry name" value="TRANSPOSASE"/>
    <property type="match status" value="1"/>
</dbReference>
<dbReference type="InterPro" id="IPR051917">
    <property type="entry name" value="Transposase-Integrase"/>
</dbReference>
<dbReference type="GO" id="GO:0005829">
    <property type="term" value="C:cytosol"/>
    <property type="evidence" value="ECO:0007669"/>
    <property type="project" value="TreeGrafter"/>
</dbReference>
<sequence length="325" mass="37591">MALMRAASKRLAALPRVGPINCDHYGHRTPLVTTRQLGKPEDSNLSREIRRNGRRDRYDAERAEQRYRQHLQDKGRPRPRWHQVFDEAAVPLLEEGWSPEQISGVFRDSECRVSHEWLYQRIADDKRRDGQLYRLLRCQKQRRKRYGSPERRGQIKDRRSISERPAKVETREEIGHWEADTMIGAGQQGALVTLVERKTGLTRIAHVPTKEAAGVTKAICRMLAPLKGQVKSITFDNGKEFAGHATISRRLKADCYFADPYSSWQRGSNENTNGLIRQYFPKKTSFAKVKPSQIAEVERKLNNRPRKRLGFKSPNYAFEQAKSLN</sequence>
<evidence type="ECO:0000313" key="6">
    <source>
        <dbReference type="Proteomes" id="UP000604481"/>
    </source>
</evidence>
<dbReference type="NCBIfam" id="NF033563">
    <property type="entry name" value="transpos_IS30"/>
    <property type="match status" value="1"/>
</dbReference>
<comment type="function">
    <text evidence="1">Required for the transposition of the insertion element.</text>
</comment>
<name>A0A8J7KGY0_9NEIS</name>
<dbReference type="SUPFAM" id="SSF53098">
    <property type="entry name" value="Ribonuclease H-like"/>
    <property type="match status" value="1"/>
</dbReference>
<dbReference type="GO" id="GO:0003677">
    <property type="term" value="F:DNA binding"/>
    <property type="evidence" value="ECO:0007669"/>
    <property type="project" value="InterPro"/>
</dbReference>
<reference evidence="5 6" key="1">
    <citation type="submission" date="2020-10" db="EMBL/GenBank/DDBJ databases">
        <title>The genome sequence of Chitinilyticum litopenaei 4Y14.</title>
        <authorList>
            <person name="Liu Y."/>
        </authorList>
    </citation>
    <scope>NUCLEOTIDE SEQUENCE [LARGE SCALE GENOMIC DNA]</scope>
    <source>
        <strain evidence="5 6">4Y14</strain>
    </source>
</reference>
<dbReference type="AlphaFoldDB" id="A0A8J7KGY0"/>